<feature type="region of interest" description="Disordered" evidence="1">
    <location>
        <begin position="1"/>
        <end position="240"/>
    </location>
</feature>
<evidence type="ECO:0000256" key="1">
    <source>
        <dbReference type="SAM" id="MobiDB-lite"/>
    </source>
</evidence>
<dbReference type="OrthoDB" id="1028014at2759"/>
<evidence type="ECO:0000313" key="3">
    <source>
        <dbReference type="Proteomes" id="UP000053201"/>
    </source>
</evidence>
<dbReference type="EMBL" id="KQ257462">
    <property type="protein sequence ID" value="KNC97941.1"/>
    <property type="molecule type" value="Genomic_DNA"/>
</dbReference>
<organism evidence="2 3">
    <name type="scientific">Spizellomyces punctatus (strain DAOM BR117)</name>
    <dbReference type="NCBI Taxonomy" id="645134"/>
    <lineage>
        <taxon>Eukaryota</taxon>
        <taxon>Fungi</taxon>
        <taxon>Fungi incertae sedis</taxon>
        <taxon>Chytridiomycota</taxon>
        <taxon>Chytridiomycota incertae sedis</taxon>
        <taxon>Chytridiomycetes</taxon>
        <taxon>Spizellomycetales</taxon>
        <taxon>Spizellomycetaceae</taxon>
        <taxon>Spizellomyces</taxon>
    </lineage>
</organism>
<sequence length="512" mass="57060">MPSAKRKTADAEIAISTSPEDPAESTNAKRTRRSTRAAAAAGKEKLAAMTETKEKTKAKTPRKKKADEEETSPTSPTKRTRKRKQDHMGGDDGSAPTSPTSPKGRTTKKPKEEESGTADSGKKDTQNGNGEAKHEGEMKEEQESSTGKGGVKMGSPQKKDLQSPKSEAPKSPTKENVKSPKKEVPESSKEEELKSPKRETPKSPTKESVKSPKKEAPESPVKKESAETGSALGDLVPPPPGKGVLEKGHIFFFYRPKVEKSEAKGLDDVQRFYIVLKPDVYQFKSEDDKESHVYHGHRIREIIVTRKKLPEIGSRARYWGFVDHVVDDVKDLEQYLRGETYETKTRGTRHLEPARPCGEGVYSIVDHNGHTHLAYVLTLPEEPTEVQKTFNIEKEGSFILSIKNPETPSPPWAGLGERQKSNLPPKFLELFRGRRFIPANPPALLDFDHVEILLIGAAEDVSEDLGQAGKELEEMEEEEHKDVVKLQDDKVFQDLQLDKTKFKTEPLFGKWA</sequence>
<feature type="compositionally biased region" description="Basic and acidic residues" evidence="1">
    <location>
        <begin position="109"/>
        <end position="142"/>
    </location>
</feature>
<evidence type="ECO:0000313" key="2">
    <source>
        <dbReference type="EMBL" id="KNC97941.1"/>
    </source>
</evidence>
<dbReference type="RefSeq" id="XP_016605981.1">
    <property type="nucleotide sequence ID" value="XM_016755121.1"/>
</dbReference>
<dbReference type="Proteomes" id="UP000053201">
    <property type="component" value="Unassembled WGS sequence"/>
</dbReference>
<dbReference type="OMA" id="GSWIVQS"/>
<feature type="compositionally biased region" description="Basic and acidic residues" evidence="1">
    <location>
        <begin position="172"/>
        <end position="226"/>
    </location>
</feature>
<feature type="compositionally biased region" description="Polar residues" evidence="1">
    <location>
        <begin position="95"/>
        <end position="104"/>
    </location>
</feature>
<dbReference type="GeneID" id="27690196"/>
<dbReference type="InParanoid" id="A0A0L0HA97"/>
<proteinExistence type="predicted"/>
<dbReference type="PANTHER" id="PTHR34776:SF1">
    <property type="entry name" value="F17F16.3 PROTEIN"/>
    <property type="match status" value="1"/>
</dbReference>
<keyword evidence="3" id="KW-1185">Reference proteome</keyword>
<dbReference type="AlphaFoldDB" id="A0A0L0HA97"/>
<dbReference type="VEuPathDB" id="FungiDB:SPPG_06929"/>
<dbReference type="PANTHER" id="PTHR34776">
    <property type="entry name" value="F17F16.3 PROTEIN"/>
    <property type="match status" value="1"/>
</dbReference>
<dbReference type="eggNOG" id="ENOG502S2IV">
    <property type="taxonomic scope" value="Eukaryota"/>
</dbReference>
<reference evidence="2 3" key="1">
    <citation type="submission" date="2009-08" db="EMBL/GenBank/DDBJ databases">
        <title>The Genome Sequence of Spizellomyces punctatus strain DAOM BR117.</title>
        <authorList>
            <consortium name="The Broad Institute Genome Sequencing Platform"/>
            <person name="Russ C."/>
            <person name="Cuomo C."/>
            <person name="Shea T."/>
            <person name="Young S.K."/>
            <person name="Zeng Q."/>
            <person name="Koehrsen M."/>
            <person name="Haas B."/>
            <person name="Borodovsky M."/>
            <person name="Guigo R."/>
            <person name="Alvarado L."/>
            <person name="Berlin A."/>
            <person name="Bochicchio J."/>
            <person name="Borenstein D."/>
            <person name="Chapman S."/>
            <person name="Chen Z."/>
            <person name="Engels R."/>
            <person name="Freedman E."/>
            <person name="Gellesch M."/>
            <person name="Goldberg J."/>
            <person name="Griggs A."/>
            <person name="Gujja S."/>
            <person name="Heiman D."/>
            <person name="Hepburn T."/>
            <person name="Howarth C."/>
            <person name="Jen D."/>
            <person name="Larson L."/>
            <person name="Lewis B."/>
            <person name="Mehta T."/>
            <person name="Park D."/>
            <person name="Pearson M."/>
            <person name="Roberts A."/>
            <person name="Saif S."/>
            <person name="Shenoy N."/>
            <person name="Sisk P."/>
            <person name="Stolte C."/>
            <person name="Sykes S."/>
            <person name="Thomson T."/>
            <person name="Walk T."/>
            <person name="White J."/>
            <person name="Yandava C."/>
            <person name="Burger G."/>
            <person name="Gray M.W."/>
            <person name="Holland P.W.H."/>
            <person name="King N."/>
            <person name="Lang F.B.F."/>
            <person name="Roger A.J."/>
            <person name="Ruiz-Trillo I."/>
            <person name="Lander E."/>
            <person name="Nusbaum C."/>
        </authorList>
    </citation>
    <scope>NUCLEOTIDE SEQUENCE [LARGE SCALE GENOMIC DNA]</scope>
    <source>
        <strain evidence="2 3">DAOM BR117</strain>
    </source>
</reference>
<dbReference type="STRING" id="645134.A0A0L0HA97"/>
<feature type="compositionally biased region" description="Basic and acidic residues" evidence="1">
    <location>
        <begin position="42"/>
        <end position="57"/>
    </location>
</feature>
<name>A0A0L0HA97_SPIPD</name>
<protein>
    <submittedName>
        <fullName evidence="2">Uncharacterized protein</fullName>
    </submittedName>
</protein>
<gene>
    <name evidence="2" type="ORF">SPPG_06929</name>
</gene>
<accession>A0A0L0HA97</accession>